<name>A0A8H6I0T3_9AGAR</name>
<comment type="caution">
    <text evidence="2">The sequence shown here is derived from an EMBL/GenBank/DDBJ whole genome shotgun (WGS) entry which is preliminary data.</text>
</comment>
<dbReference type="OrthoDB" id="2269034at2759"/>
<reference evidence="2 3" key="1">
    <citation type="submission" date="2020-07" db="EMBL/GenBank/DDBJ databases">
        <title>Comparative genomics of pyrophilous fungi reveals a link between fire events and developmental genes.</title>
        <authorList>
            <consortium name="DOE Joint Genome Institute"/>
            <person name="Steindorff A.S."/>
            <person name="Carver A."/>
            <person name="Calhoun S."/>
            <person name="Stillman K."/>
            <person name="Liu H."/>
            <person name="Lipzen A."/>
            <person name="Pangilinan J."/>
            <person name="Labutti K."/>
            <person name="Bruns T.D."/>
            <person name="Grigoriev I.V."/>
        </authorList>
    </citation>
    <scope>NUCLEOTIDE SEQUENCE [LARGE SCALE GENOMIC DNA]</scope>
    <source>
        <strain evidence="2 3">CBS 144469</strain>
    </source>
</reference>
<evidence type="ECO:0008006" key="4">
    <source>
        <dbReference type="Google" id="ProtNLM"/>
    </source>
</evidence>
<evidence type="ECO:0000256" key="1">
    <source>
        <dbReference type="SAM" id="MobiDB-lite"/>
    </source>
</evidence>
<feature type="compositionally biased region" description="Acidic residues" evidence="1">
    <location>
        <begin position="533"/>
        <end position="552"/>
    </location>
</feature>
<evidence type="ECO:0000313" key="2">
    <source>
        <dbReference type="EMBL" id="KAF6755857.1"/>
    </source>
</evidence>
<organism evidence="2 3">
    <name type="scientific">Ephemerocybe angulata</name>
    <dbReference type="NCBI Taxonomy" id="980116"/>
    <lineage>
        <taxon>Eukaryota</taxon>
        <taxon>Fungi</taxon>
        <taxon>Dikarya</taxon>
        <taxon>Basidiomycota</taxon>
        <taxon>Agaricomycotina</taxon>
        <taxon>Agaricomycetes</taxon>
        <taxon>Agaricomycetidae</taxon>
        <taxon>Agaricales</taxon>
        <taxon>Agaricineae</taxon>
        <taxon>Psathyrellaceae</taxon>
        <taxon>Ephemerocybe</taxon>
    </lineage>
</organism>
<evidence type="ECO:0000313" key="3">
    <source>
        <dbReference type="Proteomes" id="UP000521943"/>
    </source>
</evidence>
<protein>
    <recommendedName>
        <fullName evidence="4">F-box domain-containing protein</fullName>
    </recommendedName>
</protein>
<dbReference type="EMBL" id="JACGCI010000028">
    <property type="protein sequence ID" value="KAF6755857.1"/>
    <property type="molecule type" value="Genomic_DNA"/>
</dbReference>
<dbReference type="Proteomes" id="UP000521943">
    <property type="component" value="Unassembled WGS sequence"/>
</dbReference>
<keyword evidence="3" id="KW-1185">Reference proteome</keyword>
<accession>A0A8H6I0T3</accession>
<gene>
    <name evidence="2" type="ORF">DFP72DRAFT_303507</name>
</gene>
<feature type="region of interest" description="Disordered" evidence="1">
    <location>
        <begin position="517"/>
        <end position="560"/>
    </location>
</feature>
<proteinExistence type="predicted"/>
<dbReference type="AlphaFoldDB" id="A0A8H6I0T3"/>
<sequence length="675" mass="75319">MNSLASTNAQKLTSTISTASLATASHVHPFTKLPVEIMSEIFLHCLPTDSEMCVPSPSHAPLLLCHVSPFWRHAALADPRLWRRLTLNPKQLQKLSSLEPLCRATKRMEEQSCLWLNNAKDLGLDMDVTVPISFWDAEYFSSETQPSPTEVSERWDGFIVPILIEQASRLRTLRLSFGVASLLHSFFFEVEGSPHPAMSRLESLMIKGDHLQVAENGDSTRPGHGSTFKPFATAPRLSKVAILVKHSIPYPLQLPRDFLPWSQLTHLMITMPCSGPFWKFVLPQCDHLEAGYINIEQSIAPELDLDPPLPECGYISLPRLKTLDVTFHDEYTSAYFDDFRFPALRKLLVACDFGNGFPTFAWLPPAQNVNFLMQLKYLTSLTLSYQNMTEVELLGLLKYTVQLEDLVLDSYLVDHKTFFQALVVQPDSEVGAYRRPGGRILETAGGIKMDEGGDAEKPSPLLPKLRLFRFFLEYFADVPPTTFDEEDFLAVMTSRSEVAREVANNLVDEPITSKLVQVEDDASMDTDSAAYSDESDSEDDGDDEMGDEEDVMIEGPKDSNAGDVFVPPPSIFPTPTTAVGVTPSFAMDALPARPPPAPRPQLPAISKLILPICQVELSTDARDPSKFRRLESFEAGVGRYQAHVAKTPATPEFAFRLDFSSPSNWALQDAEPVWY</sequence>